<dbReference type="PANTHER" id="PTHR36440">
    <property type="entry name" value="PUTATIVE (AFU_ORTHOLOGUE AFUA_8G07350)-RELATED"/>
    <property type="match status" value="1"/>
</dbReference>
<evidence type="ECO:0000313" key="3">
    <source>
        <dbReference type="Proteomes" id="UP000298170"/>
    </source>
</evidence>
<organism evidence="2 3">
    <name type="scientific">Cryobacterium suzukii</name>
    <dbReference type="NCBI Taxonomy" id="1259198"/>
    <lineage>
        <taxon>Bacteria</taxon>
        <taxon>Bacillati</taxon>
        <taxon>Actinomycetota</taxon>
        <taxon>Actinomycetes</taxon>
        <taxon>Micrococcales</taxon>
        <taxon>Microbacteriaceae</taxon>
        <taxon>Cryobacterium</taxon>
    </lineage>
</organism>
<dbReference type="InterPro" id="IPR053146">
    <property type="entry name" value="QDO-like"/>
</dbReference>
<dbReference type="InterPro" id="IPR011051">
    <property type="entry name" value="RmlC_Cupin_sf"/>
</dbReference>
<dbReference type="InterPro" id="IPR013096">
    <property type="entry name" value="Cupin_2"/>
</dbReference>
<dbReference type="SUPFAM" id="SSF51182">
    <property type="entry name" value="RmlC-like cupins"/>
    <property type="match status" value="1"/>
</dbReference>
<keyword evidence="3" id="KW-1185">Reference proteome</keyword>
<dbReference type="Pfam" id="PF07883">
    <property type="entry name" value="Cupin_2"/>
    <property type="match status" value="1"/>
</dbReference>
<dbReference type="AlphaFoldDB" id="A0A4R9AI95"/>
<reference evidence="2 3" key="1">
    <citation type="submission" date="2019-03" db="EMBL/GenBank/DDBJ databases">
        <title>Genomics of glacier-inhabiting Cryobacterium strains.</title>
        <authorList>
            <person name="Liu Q."/>
            <person name="Xin Y.-H."/>
        </authorList>
    </citation>
    <scope>NUCLEOTIDE SEQUENCE [LARGE SCALE GENOMIC DNA]</scope>
    <source>
        <strain evidence="2 3">Sr39</strain>
    </source>
</reference>
<evidence type="ECO:0000313" key="2">
    <source>
        <dbReference type="EMBL" id="TFD62238.1"/>
    </source>
</evidence>
<name>A0A4R9AI95_9MICO</name>
<feature type="domain" description="Cupin type-2" evidence="1">
    <location>
        <begin position="22"/>
        <end position="89"/>
    </location>
</feature>
<comment type="caution">
    <text evidence="2">The sequence shown here is derived from an EMBL/GenBank/DDBJ whole genome shotgun (WGS) entry which is preliminary data.</text>
</comment>
<accession>A0A4R9AI95</accession>
<dbReference type="PANTHER" id="PTHR36440:SF1">
    <property type="entry name" value="PUTATIVE (AFU_ORTHOLOGUE AFUA_8G07350)-RELATED"/>
    <property type="match status" value="1"/>
</dbReference>
<proteinExistence type="predicted"/>
<sequence>MTAQTMLGAAATTGRFSIVEHLLAPRELAAPLHMHSREDEFTIVIMGKIGFLLGEKVFHAGPGELVRKPRDQWHTFWNAGDEPARVLEVISPAGFEKYFEEIGQFFSDGAEPDLEGMAAVSERYGLQMNFESLPELIERFGLVRPLEMDGTPPAPA</sequence>
<dbReference type="Proteomes" id="UP000298170">
    <property type="component" value="Unassembled WGS sequence"/>
</dbReference>
<evidence type="ECO:0000259" key="1">
    <source>
        <dbReference type="Pfam" id="PF07883"/>
    </source>
</evidence>
<dbReference type="InterPro" id="IPR014710">
    <property type="entry name" value="RmlC-like_jellyroll"/>
</dbReference>
<dbReference type="Gene3D" id="2.60.120.10">
    <property type="entry name" value="Jelly Rolls"/>
    <property type="match status" value="1"/>
</dbReference>
<protein>
    <submittedName>
        <fullName evidence="2">Cupin domain-containing protein</fullName>
    </submittedName>
</protein>
<dbReference type="OrthoDB" id="9791637at2"/>
<gene>
    <name evidence="2" type="ORF">E3T39_03215</name>
</gene>
<dbReference type="EMBL" id="SOHJ01000003">
    <property type="protein sequence ID" value="TFD62238.1"/>
    <property type="molecule type" value="Genomic_DNA"/>
</dbReference>